<dbReference type="GO" id="GO:0003729">
    <property type="term" value="F:mRNA binding"/>
    <property type="evidence" value="ECO:0007669"/>
    <property type="project" value="TreeGrafter"/>
</dbReference>
<evidence type="ECO:0000256" key="3">
    <source>
        <dbReference type="SAM" id="MobiDB-lite"/>
    </source>
</evidence>
<dbReference type="EMBL" id="VJMJ01000135">
    <property type="protein sequence ID" value="KAF0732336.1"/>
    <property type="molecule type" value="Genomic_DNA"/>
</dbReference>
<feature type="compositionally biased region" description="Basic and acidic residues" evidence="3">
    <location>
        <begin position="499"/>
        <end position="522"/>
    </location>
</feature>
<reference evidence="5 6" key="1">
    <citation type="submission" date="2019-07" db="EMBL/GenBank/DDBJ databases">
        <title>Genomics analysis of Aphanomyces spp. identifies a new class of oomycete effector associated with host adaptation.</title>
        <authorList>
            <person name="Gaulin E."/>
        </authorList>
    </citation>
    <scope>NUCLEOTIDE SEQUENCE [LARGE SCALE GENOMIC DNA]</scope>
    <source>
        <strain evidence="5 6">ATCC 201684</strain>
    </source>
</reference>
<proteinExistence type="predicted"/>
<dbReference type="VEuPathDB" id="FungiDB:AeMF1_001133"/>
<feature type="compositionally biased region" description="Polar residues" evidence="3">
    <location>
        <begin position="770"/>
        <end position="790"/>
    </location>
</feature>
<organism evidence="5 6">
    <name type="scientific">Aphanomyces euteiches</name>
    <dbReference type="NCBI Taxonomy" id="100861"/>
    <lineage>
        <taxon>Eukaryota</taxon>
        <taxon>Sar</taxon>
        <taxon>Stramenopiles</taxon>
        <taxon>Oomycota</taxon>
        <taxon>Saprolegniomycetes</taxon>
        <taxon>Saprolegniales</taxon>
        <taxon>Verrucalvaceae</taxon>
        <taxon>Aphanomyces</taxon>
    </lineage>
</organism>
<dbReference type="SUPFAM" id="SSF54928">
    <property type="entry name" value="RNA-binding domain, RBD"/>
    <property type="match status" value="2"/>
</dbReference>
<feature type="region of interest" description="Disordered" evidence="3">
    <location>
        <begin position="641"/>
        <end position="727"/>
    </location>
</feature>
<feature type="compositionally biased region" description="Polar residues" evidence="3">
    <location>
        <begin position="666"/>
        <end position="705"/>
    </location>
</feature>
<dbReference type="InterPro" id="IPR036770">
    <property type="entry name" value="Ankyrin_rpt-contain_sf"/>
</dbReference>
<protein>
    <recommendedName>
        <fullName evidence="4">RRM domain-containing protein</fullName>
    </recommendedName>
</protein>
<dbReference type="Gene3D" id="1.25.40.20">
    <property type="entry name" value="Ankyrin repeat-containing domain"/>
    <property type="match status" value="1"/>
</dbReference>
<feature type="domain" description="RRM" evidence="4">
    <location>
        <begin position="796"/>
        <end position="871"/>
    </location>
</feature>
<feature type="compositionally biased region" description="Basic and acidic residues" evidence="3">
    <location>
        <begin position="408"/>
        <end position="429"/>
    </location>
</feature>
<feature type="compositionally biased region" description="Basic and acidic residues" evidence="3">
    <location>
        <begin position="573"/>
        <end position="596"/>
    </location>
</feature>
<evidence type="ECO:0000256" key="1">
    <source>
        <dbReference type="ARBA" id="ARBA00022884"/>
    </source>
</evidence>
<feature type="region of interest" description="Disordered" evidence="3">
    <location>
        <begin position="387"/>
        <end position="620"/>
    </location>
</feature>
<dbReference type="PROSITE" id="PS50102">
    <property type="entry name" value="RRM"/>
    <property type="match status" value="2"/>
</dbReference>
<dbReference type="InterPro" id="IPR050374">
    <property type="entry name" value="RRT5_SRSF_SR"/>
</dbReference>
<keyword evidence="1 2" id="KW-0694">RNA-binding</keyword>
<dbReference type="InterPro" id="IPR035979">
    <property type="entry name" value="RBD_domain_sf"/>
</dbReference>
<dbReference type="SMART" id="SM00360">
    <property type="entry name" value="RRM"/>
    <property type="match status" value="2"/>
</dbReference>
<accession>A0A6G0WXV6</accession>
<dbReference type="GO" id="GO:0005634">
    <property type="term" value="C:nucleus"/>
    <property type="evidence" value="ECO:0007669"/>
    <property type="project" value="TreeGrafter"/>
</dbReference>
<feature type="compositionally biased region" description="Low complexity" evidence="3">
    <location>
        <begin position="151"/>
        <end position="172"/>
    </location>
</feature>
<feature type="region of interest" description="Disordered" evidence="3">
    <location>
        <begin position="99"/>
        <end position="301"/>
    </location>
</feature>
<dbReference type="Gene3D" id="3.30.70.330">
    <property type="match status" value="2"/>
</dbReference>
<dbReference type="PANTHER" id="PTHR23003">
    <property type="entry name" value="RNA RECOGNITION MOTIF RRM DOMAIN CONTAINING PROTEIN"/>
    <property type="match status" value="1"/>
</dbReference>
<feature type="compositionally biased region" description="Basic and acidic residues" evidence="3">
    <location>
        <begin position="175"/>
        <end position="203"/>
    </location>
</feature>
<dbReference type="Proteomes" id="UP000481153">
    <property type="component" value="Unassembled WGS sequence"/>
</dbReference>
<dbReference type="Pfam" id="PF00076">
    <property type="entry name" value="RRM_1"/>
    <property type="match status" value="2"/>
</dbReference>
<comment type="caution">
    <text evidence="5">The sequence shown here is derived from an EMBL/GenBank/DDBJ whole genome shotgun (WGS) entry which is preliminary data.</text>
</comment>
<gene>
    <name evidence="5" type="ORF">Ae201684_010622</name>
</gene>
<sequence>MDGETRGDTDLLDSTWFDTILPPEAVECPLPPEPEEEPDTLGALLAYACDVGSLENVQSLLRQGAIPSRSFHNGKSAIEWATLKQHKEILACLKEHIPNIDTQQNEQPKMKRTKLKPPPPNMQPHNTIDLVDDEPMEETRRRKIPPRQAPPTTLLSTTSRTSSTSSSSTRQPQTKRRDVLSLYHYERRPVDPRSKSKPRHDDATTTSKLSDGSRSKSNPRKSNKPLESDDLGVISVPPVDNNPFVDIQDKSNPQLHTEKKSRDIPRGHEESFRHEKSVARRTRERSRSSSRSPPRNHPWHPSMDMIILFVGNLSKSATENEVRDLFSKCGVIQYFNRGINHAHITFAKVEEAIDALGLNDHVFHGKPLRISVGERSNRKLAREVKQRLRERVDSMPEPLPKRKRSRSRSPEKWKHDKYEERESKRRLDRSSSPTRSKSHHRESRSSKSHYRDSDSRSSSRYRDSESRSSRSHRRDHSSSRYRSREGDKSSSPSRSKRSSRYDYYDRDRSEYRRRDKYEDRKRDRSKSRSRRSEDEPSRSRSVLRSSSRHHSRSSRHDVVDLCTPSPSRSKRLARVEYETTTRTSDKSQDATLEVEKHRSRSQFHTREEVVKERHQPTARTSHYKAHTLEEPSIAMAQRRLSVARATPVADPKQRSRSVAPLDRSRLSTSFKGRSQSIARSTHYGPSSSSASNKEVRQRSTSTMRGSAQYEDPHRRSRSRSIAPVETAKSSNVFGGVRSQSIARASLFVSATTFGSHTNRLSKSLFRESTQDGPHQSSRSAASTGGNKHTSSSATLYKVFVSNVSKRATNEALCRMFGICGKVAGFKRNVVNGVPQSLVQVTFETKKAVDKALALEGLELCGKAIHVELWEA</sequence>
<dbReference type="CDD" id="cd00590">
    <property type="entry name" value="RRM_SF"/>
    <property type="match status" value="1"/>
</dbReference>
<feature type="domain" description="RRM" evidence="4">
    <location>
        <begin position="306"/>
        <end position="375"/>
    </location>
</feature>
<evidence type="ECO:0000256" key="2">
    <source>
        <dbReference type="PROSITE-ProRule" id="PRU00176"/>
    </source>
</evidence>
<dbReference type="AlphaFoldDB" id="A0A6G0WXV6"/>
<evidence type="ECO:0000259" key="4">
    <source>
        <dbReference type="PROSITE" id="PS50102"/>
    </source>
</evidence>
<keyword evidence="6" id="KW-1185">Reference proteome</keyword>
<feature type="compositionally biased region" description="Basic and acidic residues" evidence="3">
    <location>
        <begin position="476"/>
        <end position="488"/>
    </location>
</feature>
<dbReference type="InterPro" id="IPR000504">
    <property type="entry name" value="RRM_dom"/>
</dbReference>
<dbReference type="SUPFAM" id="SSF48403">
    <property type="entry name" value="Ankyrin repeat"/>
    <property type="match status" value="1"/>
</dbReference>
<name>A0A6G0WXV6_9STRA</name>
<dbReference type="InterPro" id="IPR012677">
    <property type="entry name" value="Nucleotide-bd_a/b_plait_sf"/>
</dbReference>
<feature type="compositionally biased region" description="Basic and acidic residues" evidence="3">
    <location>
        <begin position="604"/>
        <end position="615"/>
    </location>
</feature>
<feature type="compositionally biased region" description="Basic and acidic residues" evidence="3">
    <location>
        <begin position="443"/>
        <end position="468"/>
    </location>
</feature>
<evidence type="ECO:0000313" key="6">
    <source>
        <dbReference type="Proteomes" id="UP000481153"/>
    </source>
</evidence>
<feature type="region of interest" description="Disordered" evidence="3">
    <location>
        <begin position="766"/>
        <end position="790"/>
    </location>
</feature>
<feature type="compositionally biased region" description="Basic and acidic residues" evidence="3">
    <location>
        <begin position="256"/>
        <end position="278"/>
    </location>
</feature>
<dbReference type="GO" id="GO:0005737">
    <property type="term" value="C:cytoplasm"/>
    <property type="evidence" value="ECO:0007669"/>
    <property type="project" value="TreeGrafter"/>
</dbReference>
<evidence type="ECO:0000313" key="5">
    <source>
        <dbReference type="EMBL" id="KAF0732336.1"/>
    </source>
</evidence>